<sequence>MNGWREIEAIPERKRILFLGDSITENGTYIRDLEAFFLKYLPECEIEWIGLGVSSETAAGTQEKSHPFPRPCLHERLDRALSESRPDWAFLCYGMNDGVYRPLSAEHFEAYRSGIDRAVGAIEAAGALPILLTPPPFDAVSANGRLQPDGAPDYSFEEPYERYDEVLRHYAEWLLLYGRGRGIKTVDIRRPLLDFIEGERKRNPGFRCGDGVHPEAAGHAVIAHTILRKVFRLEWEKMPEWLHANGEFLRRVTERRELLKAAWREHVGHTNPFKLEALPLEEALAQAEERLPAIREAARREGGTFDERRSDWNGFVRRDYVLQGRSCLVVEPERAAAGRPWIWRTEFFGAFANADLELVRRGWHVAYMKLSDLYGSSFAAESMERFRADTAERFGLDPKPVLLGFSRGGLYAVRYAGMYPEHVRALYLDAPVVDIASWPGGFGRGHGSPEEWMDCLDVYGTRVGGPEAGTGTRTFAFGERERQESERVTEGLLERLEIPAKAGIPILLIAGAADDAVPFEENGSRLRQRYLEAGGRIDSIVKPDCGHHPHGLDDPEPILNFINSSWID</sequence>
<protein>
    <submittedName>
        <fullName evidence="3">Alpha/beta fold hydrolase</fullName>
    </submittedName>
</protein>
<keyword evidence="4" id="KW-1185">Reference proteome</keyword>
<name>A0ABX0FCN2_9BACL</name>
<dbReference type="Proteomes" id="UP000800303">
    <property type="component" value="Unassembled WGS sequence"/>
</dbReference>
<keyword evidence="3" id="KW-0378">Hydrolase</keyword>
<evidence type="ECO:0000259" key="2">
    <source>
        <dbReference type="Pfam" id="PF13472"/>
    </source>
</evidence>
<dbReference type="PANTHER" id="PTHR30383">
    <property type="entry name" value="THIOESTERASE 1/PROTEASE 1/LYSOPHOSPHOLIPASE L1"/>
    <property type="match status" value="1"/>
</dbReference>
<dbReference type="InterPro" id="IPR036514">
    <property type="entry name" value="SGNH_hydro_sf"/>
</dbReference>
<dbReference type="Pfam" id="PF12697">
    <property type="entry name" value="Abhydrolase_6"/>
    <property type="match status" value="1"/>
</dbReference>
<dbReference type="CDD" id="cd01834">
    <property type="entry name" value="SGNH_hydrolase_like_2"/>
    <property type="match status" value="1"/>
</dbReference>
<comment type="caution">
    <text evidence="3">The sequence shown here is derived from an EMBL/GenBank/DDBJ whole genome shotgun (WGS) entry which is preliminary data.</text>
</comment>
<evidence type="ECO:0000313" key="4">
    <source>
        <dbReference type="Proteomes" id="UP000800303"/>
    </source>
</evidence>
<dbReference type="Gene3D" id="3.40.50.1820">
    <property type="entry name" value="alpha/beta hydrolase"/>
    <property type="match status" value="1"/>
</dbReference>
<dbReference type="InterPro" id="IPR013830">
    <property type="entry name" value="SGNH_hydro"/>
</dbReference>
<feature type="domain" description="AB hydrolase-1" evidence="1">
    <location>
        <begin position="373"/>
        <end position="557"/>
    </location>
</feature>
<dbReference type="PANTHER" id="PTHR30383:SF5">
    <property type="entry name" value="SGNH HYDROLASE-TYPE ESTERASE DOMAIN-CONTAINING PROTEIN"/>
    <property type="match status" value="1"/>
</dbReference>
<evidence type="ECO:0000259" key="1">
    <source>
        <dbReference type="Pfam" id="PF12697"/>
    </source>
</evidence>
<reference evidence="3 4" key="1">
    <citation type="submission" date="2020-01" db="EMBL/GenBank/DDBJ databases">
        <title>Polyphasic characterisation and genomic insights into a novel alkali tolerant bacterium VR-M41.</title>
        <authorList>
            <person name="Vemuluri V.R."/>
        </authorList>
    </citation>
    <scope>NUCLEOTIDE SEQUENCE [LARGE SCALE GENOMIC DNA]</scope>
    <source>
        <strain evidence="3 4">VR-M41</strain>
    </source>
</reference>
<proteinExistence type="predicted"/>
<dbReference type="InterPro" id="IPR000073">
    <property type="entry name" value="AB_hydrolase_1"/>
</dbReference>
<dbReference type="SUPFAM" id="SSF52266">
    <property type="entry name" value="SGNH hydrolase"/>
    <property type="match status" value="1"/>
</dbReference>
<dbReference type="EMBL" id="JAAFGS010000010">
    <property type="protein sequence ID" value="NGZ77769.1"/>
    <property type="molecule type" value="Genomic_DNA"/>
</dbReference>
<organism evidence="3 4">
    <name type="scientific">Saccharibacillus alkalitolerans</name>
    <dbReference type="NCBI Taxonomy" id="2705290"/>
    <lineage>
        <taxon>Bacteria</taxon>
        <taxon>Bacillati</taxon>
        <taxon>Bacillota</taxon>
        <taxon>Bacilli</taxon>
        <taxon>Bacillales</taxon>
        <taxon>Paenibacillaceae</taxon>
        <taxon>Saccharibacillus</taxon>
    </lineage>
</organism>
<dbReference type="RefSeq" id="WP_166278790.1">
    <property type="nucleotide sequence ID" value="NZ_JAAFGS010000010.1"/>
</dbReference>
<evidence type="ECO:0000313" key="3">
    <source>
        <dbReference type="EMBL" id="NGZ77769.1"/>
    </source>
</evidence>
<accession>A0ABX0FCN2</accession>
<feature type="domain" description="SGNH hydrolase-type esterase" evidence="2">
    <location>
        <begin position="18"/>
        <end position="221"/>
    </location>
</feature>
<gene>
    <name evidence="3" type="ORF">GYN08_20965</name>
</gene>
<dbReference type="InterPro" id="IPR051532">
    <property type="entry name" value="Ester_Hydrolysis_Enzymes"/>
</dbReference>
<dbReference type="InterPro" id="IPR029058">
    <property type="entry name" value="AB_hydrolase_fold"/>
</dbReference>
<dbReference type="SUPFAM" id="SSF53474">
    <property type="entry name" value="alpha/beta-Hydrolases"/>
    <property type="match status" value="1"/>
</dbReference>
<dbReference type="Pfam" id="PF13472">
    <property type="entry name" value="Lipase_GDSL_2"/>
    <property type="match status" value="1"/>
</dbReference>
<dbReference type="GO" id="GO:0016787">
    <property type="term" value="F:hydrolase activity"/>
    <property type="evidence" value="ECO:0007669"/>
    <property type="project" value="UniProtKB-KW"/>
</dbReference>
<dbReference type="Gene3D" id="3.40.50.1110">
    <property type="entry name" value="SGNH hydrolase"/>
    <property type="match status" value="1"/>
</dbReference>